<evidence type="ECO:0000256" key="2">
    <source>
        <dbReference type="ARBA" id="ARBA00004162"/>
    </source>
</evidence>
<gene>
    <name evidence="11" type="ORF">ZBT109_1593</name>
</gene>
<dbReference type="PANTHER" id="PTHR35091">
    <property type="entry name" value="FLAGELLAR PROTEIN FLIL"/>
    <property type="match status" value="1"/>
</dbReference>
<evidence type="ECO:0000256" key="6">
    <source>
        <dbReference type="ARBA" id="ARBA00022692"/>
    </source>
</evidence>
<dbReference type="GO" id="GO:0071978">
    <property type="term" value="P:bacterial-type flagellum-dependent swarming motility"/>
    <property type="evidence" value="ECO:0007669"/>
    <property type="project" value="TreeGrafter"/>
</dbReference>
<comment type="similarity">
    <text evidence="3 10">Belongs to the FliL family.</text>
</comment>
<dbReference type="STRING" id="1123510.GCA_000620025_02508"/>
<sequence length="167" mass="18525">MSNESVNTTPARRGFISTLLLALVIIILAAGASVGGCWYFFFRHATTAPQQHVVVEQPSVVQVKPPVYTELKPFTVNLNDTEGRMLYVGLSLQVSDDEAVKALTQHLPEVRNRILMLLSSQKADNLSTPQDKERLANEIREALMAPFDTSAIAINVRQVLFTDFIVQ</sequence>
<dbReference type="InterPro" id="IPR005503">
    <property type="entry name" value="FliL"/>
</dbReference>
<evidence type="ECO:0000256" key="5">
    <source>
        <dbReference type="ARBA" id="ARBA00022500"/>
    </source>
</evidence>
<keyword evidence="11" id="KW-0966">Cell projection</keyword>
<dbReference type="NCBIfam" id="NF005435">
    <property type="entry name" value="PRK07021.1"/>
    <property type="match status" value="1"/>
</dbReference>
<dbReference type="PANTHER" id="PTHR35091:SF2">
    <property type="entry name" value="FLAGELLAR PROTEIN FLIL"/>
    <property type="match status" value="1"/>
</dbReference>
<keyword evidence="11" id="KW-0282">Flagellum</keyword>
<dbReference type="OrthoDB" id="2087278at2"/>
<proteinExistence type="inferred from homology"/>
<keyword evidence="11" id="KW-0969">Cilium</keyword>
<evidence type="ECO:0000256" key="3">
    <source>
        <dbReference type="ARBA" id="ARBA00008281"/>
    </source>
</evidence>
<accession>A0A348HFE8</accession>
<keyword evidence="10" id="KW-0997">Cell inner membrane</keyword>
<keyword evidence="6 10" id="KW-0812">Transmembrane</keyword>
<name>A0A348HFE8_9GAMM</name>
<dbReference type="GO" id="GO:0009425">
    <property type="term" value="C:bacterial-type flagellum basal body"/>
    <property type="evidence" value="ECO:0007669"/>
    <property type="project" value="InterPro"/>
</dbReference>
<keyword evidence="4" id="KW-1003">Cell membrane</keyword>
<evidence type="ECO:0000256" key="1">
    <source>
        <dbReference type="ARBA" id="ARBA00002254"/>
    </source>
</evidence>
<keyword evidence="12" id="KW-1185">Reference proteome</keyword>
<evidence type="ECO:0000313" key="12">
    <source>
        <dbReference type="Proteomes" id="UP000267342"/>
    </source>
</evidence>
<reference evidence="11 12" key="1">
    <citation type="submission" date="2018-09" db="EMBL/GenBank/DDBJ databases">
        <title>Zymobacter palmae IAM14233 (=T109) whole genome analysis.</title>
        <authorList>
            <person name="Yanase H."/>
        </authorList>
    </citation>
    <scope>NUCLEOTIDE SEQUENCE [LARGE SCALE GENOMIC DNA]</scope>
    <source>
        <strain evidence="11 12">IAM14233</strain>
    </source>
</reference>
<dbReference type="KEGG" id="zpl:ZBT109_1593"/>
<dbReference type="Pfam" id="PF03748">
    <property type="entry name" value="FliL"/>
    <property type="match status" value="1"/>
</dbReference>
<comment type="subcellular location">
    <subcellularLocation>
        <location evidence="10">Cell inner membrane</location>
    </subcellularLocation>
    <subcellularLocation>
        <location evidence="2">Cell membrane</location>
        <topology evidence="2">Single-pass membrane protein</topology>
    </subcellularLocation>
</comment>
<evidence type="ECO:0000256" key="4">
    <source>
        <dbReference type="ARBA" id="ARBA00022475"/>
    </source>
</evidence>
<dbReference type="GO" id="GO:0006935">
    <property type="term" value="P:chemotaxis"/>
    <property type="evidence" value="ECO:0007669"/>
    <property type="project" value="UniProtKB-KW"/>
</dbReference>
<dbReference type="EMBL" id="AP018933">
    <property type="protein sequence ID" value="BBG30350.1"/>
    <property type="molecule type" value="Genomic_DNA"/>
</dbReference>
<protein>
    <recommendedName>
        <fullName evidence="10">Flagellar protein FliL</fullName>
    </recommendedName>
</protein>
<dbReference type="RefSeq" id="WP_051523940.1">
    <property type="nucleotide sequence ID" value="NZ_AP018933.1"/>
</dbReference>
<comment type="function">
    <text evidence="1 10">Controls the rotational direction of flagella during chemotaxis.</text>
</comment>
<dbReference type="AlphaFoldDB" id="A0A348HFE8"/>
<evidence type="ECO:0000256" key="8">
    <source>
        <dbReference type="ARBA" id="ARBA00022989"/>
    </source>
</evidence>
<evidence type="ECO:0000256" key="7">
    <source>
        <dbReference type="ARBA" id="ARBA00022779"/>
    </source>
</evidence>
<dbReference type="Proteomes" id="UP000267342">
    <property type="component" value="Chromosome"/>
</dbReference>
<evidence type="ECO:0000313" key="11">
    <source>
        <dbReference type="EMBL" id="BBG30350.1"/>
    </source>
</evidence>
<dbReference type="GO" id="GO:0005886">
    <property type="term" value="C:plasma membrane"/>
    <property type="evidence" value="ECO:0007669"/>
    <property type="project" value="UniProtKB-SubCell"/>
</dbReference>
<evidence type="ECO:0000256" key="9">
    <source>
        <dbReference type="ARBA" id="ARBA00023136"/>
    </source>
</evidence>
<evidence type="ECO:0000256" key="10">
    <source>
        <dbReference type="RuleBase" id="RU364125"/>
    </source>
</evidence>
<keyword evidence="8 10" id="KW-1133">Transmembrane helix</keyword>
<keyword evidence="7 10" id="KW-0283">Flagellar rotation</keyword>
<feature type="transmembrane region" description="Helical" evidence="10">
    <location>
        <begin position="20"/>
        <end position="42"/>
    </location>
</feature>
<keyword evidence="9 10" id="KW-0472">Membrane</keyword>
<organism evidence="11 12">
    <name type="scientific">Zymobacter palmae</name>
    <dbReference type="NCBI Taxonomy" id="33074"/>
    <lineage>
        <taxon>Bacteria</taxon>
        <taxon>Pseudomonadati</taxon>
        <taxon>Pseudomonadota</taxon>
        <taxon>Gammaproteobacteria</taxon>
        <taxon>Oceanospirillales</taxon>
        <taxon>Halomonadaceae</taxon>
        <taxon>Zymobacter group</taxon>
        <taxon>Zymobacter</taxon>
    </lineage>
</organism>
<keyword evidence="5 10" id="KW-0145">Chemotaxis</keyword>